<evidence type="ECO:0000313" key="1">
    <source>
        <dbReference type="EMBL" id="APA06517.1"/>
    </source>
</evidence>
<organism evidence="1 2">
    <name type="scientific">Sclerotinia sclerotiorum (strain ATCC 18683 / 1980 / Ss-1)</name>
    <name type="common">White mold</name>
    <name type="synonym">Whetzelinia sclerotiorum</name>
    <dbReference type="NCBI Taxonomy" id="665079"/>
    <lineage>
        <taxon>Eukaryota</taxon>
        <taxon>Fungi</taxon>
        <taxon>Dikarya</taxon>
        <taxon>Ascomycota</taxon>
        <taxon>Pezizomycotina</taxon>
        <taxon>Leotiomycetes</taxon>
        <taxon>Helotiales</taxon>
        <taxon>Sclerotiniaceae</taxon>
        <taxon>Sclerotinia</taxon>
    </lineage>
</organism>
<dbReference type="EMBL" id="CP017815">
    <property type="protein sequence ID" value="APA06517.1"/>
    <property type="molecule type" value="Genomic_DNA"/>
</dbReference>
<dbReference type="AlphaFoldDB" id="A0A1D9PUZ4"/>
<dbReference type="KEGG" id="ssl:SS1G_12789"/>
<sequence>MSKRFRREEYLSPNAQLGELIENLKDDVPDFLEGRTFTQHEIGLIYDMHSVIHNQERREEMGGK</sequence>
<name>A0A1D9PUZ4_SCLS1</name>
<dbReference type="RefSeq" id="XP_001586212.1">
    <property type="nucleotide sequence ID" value="XM_001586162.1"/>
</dbReference>
<dbReference type="OrthoDB" id="3553021at2759"/>
<accession>A0A1D9PUZ4</accession>
<reference evidence="2" key="1">
    <citation type="journal article" date="2017" name="Genome Biol. Evol.">
        <title>The complete genome sequence of the phytopathogenic fungus Sclerotinia sclerotiorum reveals insights into the genome architecture of broad host range pathogens.</title>
        <authorList>
            <person name="Derbyshire M."/>
            <person name="Denton-Giles M."/>
            <person name="Hegedus D."/>
            <person name="Seifbarghy S."/>
            <person name="Rollins J."/>
            <person name="van Kan J."/>
            <person name="Seidl M.F."/>
            <person name="Faino L."/>
            <person name="Mbengue M."/>
            <person name="Navaud O."/>
            <person name="Raffaele S."/>
            <person name="Hammond-Kosack K."/>
            <person name="Heard S."/>
            <person name="Oliver R."/>
        </authorList>
    </citation>
    <scope>NUCLEOTIDE SEQUENCE [LARGE SCALE GENOMIC DNA]</scope>
    <source>
        <strain evidence="2">ATCC 18683 / 1980 / Ss-1</strain>
    </source>
</reference>
<dbReference type="Proteomes" id="UP000177798">
    <property type="component" value="Chromosome 2"/>
</dbReference>
<dbReference type="VEuPathDB" id="FungiDB:sscle_02g012870"/>
<evidence type="ECO:0000313" key="2">
    <source>
        <dbReference type="Proteomes" id="UP000177798"/>
    </source>
</evidence>
<proteinExistence type="predicted"/>
<gene>
    <name evidence="1" type="ORF">sscle_02g012870</name>
</gene>
<protein>
    <submittedName>
        <fullName evidence="1">Uncharacterized protein</fullName>
    </submittedName>
</protein>